<organism evidence="1 2">
    <name type="scientific">Populus trichocarpa</name>
    <name type="common">Western balsam poplar</name>
    <name type="synonym">Populus balsamifera subsp. trichocarpa</name>
    <dbReference type="NCBI Taxonomy" id="3694"/>
    <lineage>
        <taxon>Eukaryota</taxon>
        <taxon>Viridiplantae</taxon>
        <taxon>Streptophyta</taxon>
        <taxon>Embryophyta</taxon>
        <taxon>Tracheophyta</taxon>
        <taxon>Spermatophyta</taxon>
        <taxon>Magnoliopsida</taxon>
        <taxon>eudicotyledons</taxon>
        <taxon>Gunneridae</taxon>
        <taxon>Pentapetalae</taxon>
        <taxon>rosids</taxon>
        <taxon>fabids</taxon>
        <taxon>Malpighiales</taxon>
        <taxon>Salicaceae</taxon>
        <taxon>Saliceae</taxon>
        <taxon>Populus</taxon>
    </lineage>
</organism>
<gene>
    <name evidence="1" type="ORF">POPTR_010G058600</name>
</gene>
<dbReference type="EMBL" id="CM009299">
    <property type="protein sequence ID" value="PNT14975.1"/>
    <property type="molecule type" value="Genomic_DNA"/>
</dbReference>
<dbReference type="Proteomes" id="UP000006729">
    <property type="component" value="Chromosome 10"/>
</dbReference>
<evidence type="ECO:0000313" key="1">
    <source>
        <dbReference type="EMBL" id="PNT14975.1"/>
    </source>
</evidence>
<dbReference type="Gramene" id="Potri.010G058600.2.v4.1">
    <property type="protein sequence ID" value="Potri.010G058600.2.v4.1"/>
    <property type="gene ID" value="Potri.010G058600.v4.1"/>
</dbReference>
<protein>
    <submittedName>
        <fullName evidence="1">Uncharacterized protein</fullName>
    </submittedName>
</protein>
<dbReference type="Gramene" id="Potri.010G058600.1.v4.1">
    <property type="protein sequence ID" value="Potri.010G058600.1.v4.1"/>
    <property type="gene ID" value="Potri.010G058600.v4.1"/>
</dbReference>
<proteinExistence type="predicted"/>
<dbReference type="AlphaFoldDB" id="A0A2K1YPL6"/>
<accession>A0A2K1YPL6</accession>
<keyword evidence="2" id="KW-1185">Reference proteome</keyword>
<dbReference type="InParanoid" id="A0A2K1YPL6"/>
<name>A0A2K1YPL6_POPTR</name>
<evidence type="ECO:0000313" key="2">
    <source>
        <dbReference type="Proteomes" id="UP000006729"/>
    </source>
</evidence>
<sequence>MASKLIWSLCFPQQQNLSFTSVYPLHGFILSVLVSGADHLFSDCLVCCSTMKRIAPQEYPSVIVVFMVDTPHLQPMFYYFFAIHTFRSTSDFCTMVAFMGLWRRKLG</sequence>
<reference evidence="1 2" key="1">
    <citation type="journal article" date="2006" name="Science">
        <title>The genome of black cottonwood, Populus trichocarpa (Torr. &amp; Gray).</title>
        <authorList>
            <person name="Tuskan G.A."/>
            <person name="Difazio S."/>
            <person name="Jansson S."/>
            <person name="Bohlmann J."/>
            <person name="Grigoriev I."/>
            <person name="Hellsten U."/>
            <person name="Putnam N."/>
            <person name="Ralph S."/>
            <person name="Rombauts S."/>
            <person name="Salamov A."/>
            <person name="Schein J."/>
            <person name="Sterck L."/>
            <person name="Aerts A."/>
            <person name="Bhalerao R.R."/>
            <person name="Bhalerao R.P."/>
            <person name="Blaudez D."/>
            <person name="Boerjan W."/>
            <person name="Brun A."/>
            <person name="Brunner A."/>
            <person name="Busov V."/>
            <person name="Campbell M."/>
            <person name="Carlson J."/>
            <person name="Chalot M."/>
            <person name="Chapman J."/>
            <person name="Chen G.L."/>
            <person name="Cooper D."/>
            <person name="Coutinho P.M."/>
            <person name="Couturier J."/>
            <person name="Covert S."/>
            <person name="Cronk Q."/>
            <person name="Cunningham R."/>
            <person name="Davis J."/>
            <person name="Degroeve S."/>
            <person name="Dejardin A."/>
            <person name="Depamphilis C."/>
            <person name="Detter J."/>
            <person name="Dirks B."/>
            <person name="Dubchak I."/>
            <person name="Duplessis S."/>
            <person name="Ehlting J."/>
            <person name="Ellis B."/>
            <person name="Gendler K."/>
            <person name="Goodstein D."/>
            <person name="Gribskov M."/>
            <person name="Grimwood J."/>
            <person name="Groover A."/>
            <person name="Gunter L."/>
            <person name="Hamberger B."/>
            <person name="Heinze B."/>
            <person name="Helariutta Y."/>
            <person name="Henrissat B."/>
            <person name="Holligan D."/>
            <person name="Holt R."/>
            <person name="Huang W."/>
            <person name="Islam-Faridi N."/>
            <person name="Jones S."/>
            <person name="Jones-Rhoades M."/>
            <person name="Jorgensen R."/>
            <person name="Joshi C."/>
            <person name="Kangasjarvi J."/>
            <person name="Karlsson J."/>
            <person name="Kelleher C."/>
            <person name="Kirkpatrick R."/>
            <person name="Kirst M."/>
            <person name="Kohler A."/>
            <person name="Kalluri U."/>
            <person name="Larimer F."/>
            <person name="Leebens-Mack J."/>
            <person name="Leple J.C."/>
            <person name="Locascio P."/>
            <person name="Lou Y."/>
            <person name="Lucas S."/>
            <person name="Martin F."/>
            <person name="Montanini B."/>
            <person name="Napoli C."/>
            <person name="Nelson D.R."/>
            <person name="Nelson C."/>
            <person name="Nieminen K."/>
            <person name="Nilsson O."/>
            <person name="Pereda V."/>
            <person name="Peter G."/>
            <person name="Philippe R."/>
            <person name="Pilate G."/>
            <person name="Poliakov A."/>
            <person name="Razumovskaya J."/>
            <person name="Richardson P."/>
            <person name="Rinaldi C."/>
            <person name="Ritland K."/>
            <person name="Rouze P."/>
            <person name="Ryaboy D."/>
            <person name="Schmutz J."/>
            <person name="Schrader J."/>
            <person name="Segerman B."/>
            <person name="Shin H."/>
            <person name="Siddiqui A."/>
            <person name="Sterky F."/>
            <person name="Terry A."/>
            <person name="Tsai C.J."/>
            <person name="Uberbacher E."/>
            <person name="Unneberg P."/>
            <person name="Vahala J."/>
            <person name="Wall K."/>
            <person name="Wessler S."/>
            <person name="Yang G."/>
            <person name="Yin T."/>
            <person name="Douglas C."/>
            <person name="Marra M."/>
            <person name="Sandberg G."/>
            <person name="Van de Peer Y."/>
            <person name="Rokhsar D."/>
        </authorList>
    </citation>
    <scope>NUCLEOTIDE SEQUENCE [LARGE SCALE GENOMIC DNA]</scope>
    <source>
        <strain evidence="2">cv. Nisqually</strain>
    </source>
</reference>